<dbReference type="Proteomes" id="UP000256661">
    <property type="component" value="Unassembled WGS sequence"/>
</dbReference>
<protein>
    <recommendedName>
        <fullName evidence="3">Cold shock CspA family protein</fullName>
    </recommendedName>
</protein>
<organism evidence="1 2">
    <name type="scientific">Thermomonospora umbrina</name>
    <dbReference type="NCBI Taxonomy" id="111806"/>
    <lineage>
        <taxon>Bacteria</taxon>
        <taxon>Bacillati</taxon>
        <taxon>Actinomycetota</taxon>
        <taxon>Actinomycetes</taxon>
        <taxon>Streptosporangiales</taxon>
        <taxon>Thermomonosporaceae</taxon>
        <taxon>Thermomonospora</taxon>
    </lineage>
</organism>
<evidence type="ECO:0008006" key="3">
    <source>
        <dbReference type="Google" id="ProtNLM"/>
    </source>
</evidence>
<accession>A0A3D9T2M9</accession>
<evidence type="ECO:0000313" key="1">
    <source>
        <dbReference type="EMBL" id="REE99024.1"/>
    </source>
</evidence>
<dbReference type="OrthoDB" id="3830203at2"/>
<gene>
    <name evidence="1" type="ORF">DFJ69_4527</name>
</gene>
<sequence>MAGRVRVQGTVGRYDAATRTGAVLLDDGTELGFDAEAFAAGGLRLLRLGQRVAMALEGGRVTVVTLVTFPLPD</sequence>
<keyword evidence="2" id="KW-1185">Reference proteome</keyword>
<name>A0A3D9T2M9_9ACTN</name>
<dbReference type="RefSeq" id="WP_116024393.1">
    <property type="nucleotide sequence ID" value="NZ_QTTT01000001.1"/>
</dbReference>
<dbReference type="AlphaFoldDB" id="A0A3D9T2M9"/>
<evidence type="ECO:0000313" key="2">
    <source>
        <dbReference type="Proteomes" id="UP000256661"/>
    </source>
</evidence>
<reference evidence="1 2" key="1">
    <citation type="submission" date="2018-08" db="EMBL/GenBank/DDBJ databases">
        <title>Sequencing the genomes of 1000 actinobacteria strains.</title>
        <authorList>
            <person name="Klenk H.-P."/>
        </authorList>
    </citation>
    <scope>NUCLEOTIDE SEQUENCE [LARGE SCALE GENOMIC DNA]</scope>
    <source>
        <strain evidence="1 2">DSM 43927</strain>
    </source>
</reference>
<comment type="caution">
    <text evidence="1">The sequence shown here is derived from an EMBL/GenBank/DDBJ whole genome shotgun (WGS) entry which is preliminary data.</text>
</comment>
<proteinExistence type="predicted"/>
<dbReference type="EMBL" id="QTTT01000001">
    <property type="protein sequence ID" value="REE99024.1"/>
    <property type="molecule type" value="Genomic_DNA"/>
</dbReference>